<evidence type="ECO:0008006" key="3">
    <source>
        <dbReference type="Google" id="ProtNLM"/>
    </source>
</evidence>
<sequence length="101" mass="11719">MSKYIYIAIITIFISACASKKSLDSSKLSLGMTRSEVEKVFGKPDRVLHAQIEGRQLIETVEYTDPQNGLYKLIFENHKLVEYKLSDNKRETHHHNIPRKK</sequence>
<dbReference type="EMBL" id="FQUC01000011">
    <property type="protein sequence ID" value="SHF86472.1"/>
    <property type="molecule type" value="Genomic_DNA"/>
</dbReference>
<organism evidence="1 2">
    <name type="scientific">Dysgonomonas macrotermitis</name>
    <dbReference type="NCBI Taxonomy" id="1346286"/>
    <lineage>
        <taxon>Bacteria</taxon>
        <taxon>Pseudomonadati</taxon>
        <taxon>Bacteroidota</taxon>
        <taxon>Bacteroidia</taxon>
        <taxon>Bacteroidales</taxon>
        <taxon>Dysgonomonadaceae</taxon>
        <taxon>Dysgonomonas</taxon>
    </lineage>
</organism>
<dbReference type="AlphaFoldDB" id="A0A1M5F5V3"/>
<proteinExistence type="predicted"/>
<name>A0A1M5F5V3_9BACT</name>
<evidence type="ECO:0000313" key="2">
    <source>
        <dbReference type="Proteomes" id="UP000184480"/>
    </source>
</evidence>
<dbReference type="RefSeq" id="WP_062179056.1">
    <property type="nucleotide sequence ID" value="NZ_BBXL01000006.1"/>
</dbReference>
<evidence type="ECO:0000313" key="1">
    <source>
        <dbReference type="EMBL" id="SHF86472.1"/>
    </source>
</evidence>
<reference evidence="2" key="1">
    <citation type="submission" date="2016-11" db="EMBL/GenBank/DDBJ databases">
        <authorList>
            <person name="Varghese N."/>
            <person name="Submissions S."/>
        </authorList>
    </citation>
    <scope>NUCLEOTIDE SEQUENCE [LARGE SCALE GENOMIC DNA]</scope>
    <source>
        <strain evidence="2">DSM 27370</strain>
    </source>
</reference>
<gene>
    <name evidence="1" type="ORF">SAMN05444362_11151</name>
</gene>
<keyword evidence="2" id="KW-1185">Reference proteome</keyword>
<protein>
    <recommendedName>
        <fullName evidence="3">SmpA / OmlA family protein</fullName>
    </recommendedName>
</protein>
<accession>A0A1M5F5V3</accession>
<dbReference type="PROSITE" id="PS51257">
    <property type="entry name" value="PROKAR_LIPOPROTEIN"/>
    <property type="match status" value="1"/>
</dbReference>
<dbReference type="Proteomes" id="UP000184480">
    <property type="component" value="Unassembled WGS sequence"/>
</dbReference>
<dbReference type="STRING" id="1346286.SAMN05444362_11151"/>